<evidence type="ECO:0000256" key="6">
    <source>
        <dbReference type="ARBA" id="ARBA00022692"/>
    </source>
</evidence>
<accession>A0A1T1H9A9</accession>
<dbReference type="GO" id="GO:0055085">
    <property type="term" value="P:transmembrane transport"/>
    <property type="evidence" value="ECO:0007669"/>
    <property type="project" value="InterPro"/>
</dbReference>
<dbReference type="GO" id="GO:0015891">
    <property type="term" value="P:siderophore transport"/>
    <property type="evidence" value="ECO:0007669"/>
    <property type="project" value="InterPro"/>
</dbReference>
<dbReference type="Pfam" id="PF03544">
    <property type="entry name" value="TonB_C"/>
    <property type="match status" value="1"/>
</dbReference>
<dbReference type="InterPro" id="IPR037682">
    <property type="entry name" value="TonB_C"/>
</dbReference>
<evidence type="ECO:0000256" key="7">
    <source>
        <dbReference type="ARBA" id="ARBA00022927"/>
    </source>
</evidence>
<keyword evidence="3 10" id="KW-0813">Transport</keyword>
<comment type="similarity">
    <text evidence="2 10">Belongs to the TonB family.</text>
</comment>
<dbReference type="Gene3D" id="3.30.2420.10">
    <property type="entry name" value="TonB"/>
    <property type="match status" value="1"/>
</dbReference>
<dbReference type="Proteomes" id="UP000190064">
    <property type="component" value="Unassembled WGS sequence"/>
</dbReference>
<evidence type="ECO:0000256" key="10">
    <source>
        <dbReference type="RuleBase" id="RU362123"/>
    </source>
</evidence>
<evidence type="ECO:0000256" key="1">
    <source>
        <dbReference type="ARBA" id="ARBA00004383"/>
    </source>
</evidence>
<dbReference type="STRING" id="966.BTA35_0213930"/>
<evidence type="ECO:0000256" key="3">
    <source>
        <dbReference type="ARBA" id="ARBA00022448"/>
    </source>
</evidence>
<keyword evidence="8 10" id="KW-1133">Transmembrane helix</keyword>
<dbReference type="SUPFAM" id="SSF74653">
    <property type="entry name" value="TolA/TonB C-terminal domain"/>
    <property type="match status" value="1"/>
</dbReference>
<keyword evidence="7 10" id="KW-0653">Protein transport</keyword>
<comment type="caution">
    <text evidence="13">The sequence shown here is derived from an EMBL/GenBank/DDBJ whole genome shotgun (WGS) entry which is preliminary data.</text>
</comment>
<feature type="domain" description="TonB C-terminal" evidence="12">
    <location>
        <begin position="140"/>
        <end position="233"/>
    </location>
</feature>
<organism evidence="13 14">
    <name type="scientific">Oceanospirillum linum</name>
    <dbReference type="NCBI Taxonomy" id="966"/>
    <lineage>
        <taxon>Bacteria</taxon>
        <taxon>Pseudomonadati</taxon>
        <taxon>Pseudomonadota</taxon>
        <taxon>Gammaproteobacteria</taxon>
        <taxon>Oceanospirillales</taxon>
        <taxon>Oceanospirillaceae</taxon>
        <taxon>Oceanospirillum</taxon>
    </lineage>
</organism>
<feature type="compositionally biased region" description="Basic and acidic residues" evidence="11">
    <location>
        <begin position="73"/>
        <end position="82"/>
    </location>
</feature>
<evidence type="ECO:0000259" key="12">
    <source>
        <dbReference type="PROSITE" id="PS52015"/>
    </source>
</evidence>
<dbReference type="GO" id="GO:0030288">
    <property type="term" value="C:outer membrane-bounded periplasmic space"/>
    <property type="evidence" value="ECO:0007669"/>
    <property type="project" value="InterPro"/>
</dbReference>
<feature type="region of interest" description="Disordered" evidence="11">
    <location>
        <begin position="73"/>
        <end position="100"/>
    </location>
</feature>
<dbReference type="PANTHER" id="PTHR33446">
    <property type="entry name" value="PROTEIN TONB-RELATED"/>
    <property type="match status" value="1"/>
</dbReference>
<feature type="transmembrane region" description="Helical" evidence="10">
    <location>
        <begin position="24"/>
        <end position="42"/>
    </location>
</feature>
<comment type="function">
    <text evidence="10">Interacts with outer membrane receptor proteins that carry out high-affinity binding and energy dependent uptake into the periplasmic space of specific substrates. It could act to transduce energy from the cytoplasmic membrane to specific energy-requiring processes in the outer membrane, resulting in the release into the periplasm of ligands bound by these outer membrane proteins.</text>
</comment>
<dbReference type="InterPro" id="IPR006260">
    <property type="entry name" value="TonB/TolA_C"/>
</dbReference>
<dbReference type="InterPro" id="IPR003538">
    <property type="entry name" value="TonB"/>
</dbReference>
<evidence type="ECO:0000256" key="5">
    <source>
        <dbReference type="ARBA" id="ARBA00022519"/>
    </source>
</evidence>
<keyword evidence="9 10" id="KW-0472">Membrane</keyword>
<evidence type="ECO:0000313" key="14">
    <source>
        <dbReference type="Proteomes" id="UP000190064"/>
    </source>
</evidence>
<dbReference type="PROSITE" id="PS52015">
    <property type="entry name" value="TONB_CTD"/>
    <property type="match status" value="1"/>
</dbReference>
<proteinExistence type="inferred from homology"/>
<dbReference type="EMBL" id="MTSD02000007">
    <property type="protein sequence ID" value="OOV86310.1"/>
    <property type="molecule type" value="Genomic_DNA"/>
</dbReference>
<comment type="subcellular location">
    <subcellularLocation>
        <location evidence="1 10">Cell inner membrane</location>
        <topology evidence="1 10">Single-pass membrane protein</topology>
        <orientation evidence="1 10">Periplasmic side</orientation>
    </subcellularLocation>
</comment>
<evidence type="ECO:0000256" key="8">
    <source>
        <dbReference type="ARBA" id="ARBA00022989"/>
    </source>
</evidence>
<sequence>MTASNTSSNVSARSASLRTRLKPLLVVPVGVLLTLVFFVLLAEMVQMDQMQTLPEDNSAELSLFMLQDESDLEVRKRARPEPPEPAPEKPAMPSVSQPLQNMPVTEVPTPDLDLPDIAAESSFQLDVDISQFQPGESAIQIAENPMPLSRVNPRYPRKALRRGLEGQVVLEFVVDANGDVVEDSIKIISATPKGLFEHSSVRALSRWRFQPKKQGGQGVPFRARQTLVFKLAK</sequence>
<evidence type="ECO:0000256" key="2">
    <source>
        <dbReference type="ARBA" id="ARBA00006555"/>
    </source>
</evidence>
<keyword evidence="14" id="KW-1185">Reference proteome</keyword>
<dbReference type="NCBIfam" id="TIGR01352">
    <property type="entry name" value="tonB_Cterm"/>
    <property type="match status" value="1"/>
</dbReference>
<evidence type="ECO:0000313" key="13">
    <source>
        <dbReference type="EMBL" id="OOV86310.1"/>
    </source>
</evidence>
<keyword evidence="5 10" id="KW-0997">Cell inner membrane</keyword>
<dbReference type="GO" id="GO:0031992">
    <property type="term" value="F:energy transducer activity"/>
    <property type="evidence" value="ECO:0007669"/>
    <property type="project" value="InterPro"/>
</dbReference>
<dbReference type="GO" id="GO:0015031">
    <property type="term" value="P:protein transport"/>
    <property type="evidence" value="ECO:0007669"/>
    <property type="project" value="UniProtKB-UniRule"/>
</dbReference>
<keyword evidence="10" id="KW-0735">Signal-anchor</keyword>
<dbReference type="PRINTS" id="PR01374">
    <property type="entry name" value="TONBPROTEIN"/>
</dbReference>
<evidence type="ECO:0000256" key="4">
    <source>
        <dbReference type="ARBA" id="ARBA00022475"/>
    </source>
</evidence>
<evidence type="ECO:0000256" key="9">
    <source>
        <dbReference type="ARBA" id="ARBA00023136"/>
    </source>
</evidence>
<reference evidence="13" key="1">
    <citation type="submission" date="2017-02" db="EMBL/GenBank/DDBJ databases">
        <title>Draft Genome Sequence of the Salt Water Bacterium Oceanospirillum linum ATCC 11336.</title>
        <authorList>
            <person name="Trachtenberg A.M."/>
            <person name="Carney J.G."/>
            <person name="Linnane J.D."/>
            <person name="Rheaume B.A."/>
            <person name="Pitts N.L."/>
            <person name="Mykles D.L."/>
            <person name="Maclea K.S."/>
        </authorList>
    </citation>
    <scope>NUCLEOTIDE SEQUENCE [LARGE SCALE GENOMIC DNA]</scope>
    <source>
        <strain evidence="13">ATCC 11336</strain>
    </source>
</reference>
<dbReference type="AlphaFoldDB" id="A0A1T1H9A9"/>
<keyword evidence="4 10" id="KW-1003">Cell membrane</keyword>
<gene>
    <name evidence="13" type="ORF">BTA35_0213930</name>
</gene>
<dbReference type="InterPro" id="IPR051045">
    <property type="entry name" value="TonB-dependent_transducer"/>
</dbReference>
<dbReference type="GO" id="GO:0005886">
    <property type="term" value="C:plasma membrane"/>
    <property type="evidence" value="ECO:0007669"/>
    <property type="project" value="UniProtKB-SubCell"/>
</dbReference>
<keyword evidence="6 10" id="KW-0812">Transmembrane</keyword>
<evidence type="ECO:0000256" key="11">
    <source>
        <dbReference type="SAM" id="MobiDB-lite"/>
    </source>
</evidence>
<name>A0A1T1H9A9_OCELI</name>
<protein>
    <recommendedName>
        <fullName evidence="10">Protein TonB</fullName>
    </recommendedName>
</protein>
<dbReference type="RefSeq" id="WP_078320426.1">
    <property type="nucleotide sequence ID" value="NZ_FXTS01000008.1"/>
</dbReference>